<dbReference type="OrthoDB" id="5457369at2"/>
<dbReference type="InterPro" id="IPR036513">
    <property type="entry name" value="STAS_dom_sf"/>
</dbReference>
<gene>
    <name evidence="1" type="ORF">C5F48_05705</name>
</gene>
<dbReference type="Pfam" id="PF11964">
    <property type="entry name" value="SpoIIAA-like"/>
    <property type="match status" value="1"/>
</dbReference>
<dbReference type="Gene3D" id="3.40.50.10600">
    <property type="entry name" value="SpoIIaa-like domains"/>
    <property type="match status" value="1"/>
</dbReference>
<dbReference type="InterPro" id="IPR021866">
    <property type="entry name" value="SpoIIAA-like"/>
</dbReference>
<evidence type="ECO:0000313" key="2">
    <source>
        <dbReference type="Proteomes" id="UP000241010"/>
    </source>
</evidence>
<name>A0A2T4JXT2_9RHOB</name>
<dbReference type="EMBL" id="PZKG01000016">
    <property type="protein sequence ID" value="PTE22729.1"/>
    <property type="molecule type" value="Genomic_DNA"/>
</dbReference>
<keyword evidence="2" id="KW-1185">Reference proteome</keyword>
<protein>
    <submittedName>
        <fullName evidence="1">STAS/SEC14 domain-containing protein</fullName>
    </submittedName>
</protein>
<comment type="caution">
    <text evidence="1">The sequence shown here is derived from an EMBL/GenBank/DDBJ whole genome shotgun (WGS) entry which is preliminary data.</text>
</comment>
<dbReference type="InterPro" id="IPR038396">
    <property type="entry name" value="SpoIIAA-like_sf"/>
</dbReference>
<reference evidence="1 2" key="1">
    <citation type="submission" date="2018-03" db="EMBL/GenBank/DDBJ databases">
        <title>Cereibacter changlensis.</title>
        <authorList>
            <person name="Meyer T.E."/>
            <person name="Miller S."/>
            <person name="Lodha T."/>
            <person name="Gandham S."/>
            <person name="Chintalapati S."/>
            <person name="Chintalapati V.R."/>
        </authorList>
    </citation>
    <scope>NUCLEOTIDE SEQUENCE [LARGE SCALE GENOMIC DNA]</scope>
    <source>
        <strain evidence="1 2">JA139</strain>
    </source>
</reference>
<evidence type="ECO:0000313" key="1">
    <source>
        <dbReference type="EMBL" id="PTE22729.1"/>
    </source>
</evidence>
<accession>A0A2T4JXT2</accession>
<proteinExistence type="predicted"/>
<dbReference type="AlphaFoldDB" id="A0A2T4JXT2"/>
<sequence length="152" mass="16590">MRDGALLKLAGAAAGAGFLLWLARSRHPDGWLDRLDTGDSSVLAFELGGHVGQREIRAMAETVLQAFRRHDSIDMLILLPRFTGLTPAAALDMRGLQASLLSLGKVRRYAVIQPPAWAGAMITLGDWLIPVEARTFRLRQLPQAHRWVSAGG</sequence>
<organism evidence="1 2">
    <name type="scientific">Cereibacter changlensis JA139</name>
    <dbReference type="NCBI Taxonomy" id="1188249"/>
    <lineage>
        <taxon>Bacteria</taxon>
        <taxon>Pseudomonadati</taxon>
        <taxon>Pseudomonadota</taxon>
        <taxon>Alphaproteobacteria</taxon>
        <taxon>Rhodobacterales</taxon>
        <taxon>Paracoccaceae</taxon>
        <taxon>Cereibacter</taxon>
    </lineage>
</organism>
<dbReference type="Proteomes" id="UP000241010">
    <property type="component" value="Unassembled WGS sequence"/>
</dbReference>
<dbReference type="RefSeq" id="WP_107662946.1">
    <property type="nucleotide sequence ID" value="NZ_PZKG01000016.1"/>
</dbReference>
<dbReference type="SUPFAM" id="SSF52091">
    <property type="entry name" value="SpoIIaa-like"/>
    <property type="match status" value="1"/>
</dbReference>